<sequence>EQEQEQELEQEQKDSDQNEDDATNDGSDSDFTHGRTGRGRIHPNRGQNHSHGFSRNEQPMTSIRSERPGGGAGVSNSAGNKSKSQAKRLQPPPGADRTLTSKSKNRRGDDDGDEKDIEKASPAMDYTQKTPIWKGLVDSFNPVDTLRELWYGIRYLYRWSRGIPVDKDSRRLLDLERVFGRQRPEVPYIPSKDEEKKKKKKKKKKRDEETDESDVDSEKDVQEEEEEEDEEDDDRLGKNRKNEKDRGKDREKGDDDDGQDTIRAKGKQERDRSHASGRDRIDVSRYRQFDDQNFGSLRFGIRGSSSQRRADAIYDITFGPSGDGVGGPSSGKSTIPRKPVKLVGTFKASEAKTGQQLPLKKGNTRYLGKEEAARTDRATLPDIQPELVERKAALSGLYVDRPLTLVEIVDSPSTVDIPMPRSYHQHNPSYELRDRDWRQG</sequence>
<feature type="region of interest" description="Disordered" evidence="1">
    <location>
        <begin position="1"/>
        <end position="130"/>
    </location>
</feature>
<dbReference type="Proteomes" id="UP000749646">
    <property type="component" value="Unassembled WGS sequence"/>
</dbReference>
<organism evidence="2 3">
    <name type="scientific">Modicella reniformis</name>
    <dbReference type="NCBI Taxonomy" id="1440133"/>
    <lineage>
        <taxon>Eukaryota</taxon>
        <taxon>Fungi</taxon>
        <taxon>Fungi incertae sedis</taxon>
        <taxon>Mucoromycota</taxon>
        <taxon>Mortierellomycotina</taxon>
        <taxon>Mortierellomycetes</taxon>
        <taxon>Mortierellales</taxon>
        <taxon>Mortierellaceae</taxon>
        <taxon>Modicella</taxon>
    </lineage>
</organism>
<feature type="region of interest" description="Disordered" evidence="1">
    <location>
        <begin position="414"/>
        <end position="440"/>
    </location>
</feature>
<name>A0A9P6IIG3_9FUNG</name>
<feature type="non-terminal residue" evidence="2">
    <location>
        <position position="1"/>
    </location>
</feature>
<feature type="compositionally biased region" description="Basic and acidic residues" evidence="1">
    <location>
        <begin position="431"/>
        <end position="440"/>
    </location>
</feature>
<keyword evidence="3" id="KW-1185">Reference proteome</keyword>
<protein>
    <submittedName>
        <fullName evidence="2">Uncharacterized protein</fullName>
    </submittedName>
</protein>
<feature type="region of interest" description="Disordered" evidence="1">
    <location>
        <begin position="317"/>
        <end position="338"/>
    </location>
</feature>
<comment type="caution">
    <text evidence="2">The sequence shown here is derived from an EMBL/GenBank/DDBJ whole genome shotgun (WGS) entry which is preliminary data.</text>
</comment>
<feature type="compositionally biased region" description="Basic and acidic residues" evidence="1">
    <location>
        <begin position="260"/>
        <end position="288"/>
    </location>
</feature>
<evidence type="ECO:0000256" key="1">
    <source>
        <dbReference type="SAM" id="MobiDB-lite"/>
    </source>
</evidence>
<dbReference type="OrthoDB" id="5348404at2759"/>
<evidence type="ECO:0000313" key="2">
    <source>
        <dbReference type="EMBL" id="KAF9919983.1"/>
    </source>
</evidence>
<proteinExistence type="predicted"/>
<feature type="compositionally biased region" description="Polar residues" evidence="1">
    <location>
        <begin position="45"/>
        <end position="63"/>
    </location>
</feature>
<feature type="region of interest" description="Disordered" evidence="1">
    <location>
        <begin position="175"/>
        <end position="288"/>
    </location>
</feature>
<dbReference type="AlphaFoldDB" id="A0A9P6IIG3"/>
<feature type="compositionally biased region" description="Basic and acidic residues" evidence="1">
    <location>
        <begin position="175"/>
        <end position="184"/>
    </location>
</feature>
<reference evidence="2" key="1">
    <citation type="journal article" date="2020" name="Fungal Divers.">
        <title>Resolving the Mortierellaceae phylogeny through synthesis of multi-gene phylogenetics and phylogenomics.</title>
        <authorList>
            <person name="Vandepol N."/>
            <person name="Liber J."/>
            <person name="Desiro A."/>
            <person name="Na H."/>
            <person name="Kennedy M."/>
            <person name="Barry K."/>
            <person name="Grigoriev I.V."/>
            <person name="Miller A.N."/>
            <person name="O'Donnell K."/>
            <person name="Stajich J.E."/>
            <person name="Bonito G."/>
        </authorList>
    </citation>
    <scope>NUCLEOTIDE SEQUENCE</scope>
    <source>
        <strain evidence="2">MES-2147</strain>
    </source>
</reference>
<feature type="non-terminal residue" evidence="2">
    <location>
        <position position="440"/>
    </location>
</feature>
<feature type="compositionally biased region" description="Acidic residues" evidence="1">
    <location>
        <begin position="209"/>
        <end position="234"/>
    </location>
</feature>
<evidence type="ECO:0000313" key="3">
    <source>
        <dbReference type="Proteomes" id="UP000749646"/>
    </source>
</evidence>
<feature type="compositionally biased region" description="Basic and acidic residues" evidence="1">
    <location>
        <begin position="235"/>
        <end position="253"/>
    </location>
</feature>
<dbReference type="EMBL" id="JAAAHW010011370">
    <property type="protein sequence ID" value="KAF9919983.1"/>
    <property type="molecule type" value="Genomic_DNA"/>
</dbReference>
<gene>
    <name evidence="2" type="ORF">BGZ65_011643</name>
</gene>
<accession>A0A9P6IIG3</accession>